<feature type="region of interest" description="Disordered" evidence="14">
    <location>
        <begin position="222"/>
        <end position="241"/>
    </location>
</feature>
<dbReference type="Proteomes" id="UP000694843">
    <property type="component" value="Unplaced"/>
</dbReference>
<feature type="region of interest" description="Disordered" evidence="14">
    <location>
        <begin position="796"/>
        <end position="817"/>
    </location>
</feature>
<feature type="region of interest" description="Disordered" evidence="14">
    <location>
        <begin position="125"/>
        <end position="183"/>
    </location>
</feature>
<feature type="compositionally biased region" description="Low complexity" evidence="14">
    <location>
        <begin position="799"/>
        <end position="812"/>
    </location>
</feature>
<feature type="compositionally biased region" description="Low complexity" evidence="14">
    <location>
        <begin position="1337"/>
        <end position="1347"/>
    </location>
</feature>
<dbReference type="SMART" id="SM00292">
    <property type="entry name" value="BRCT"/>
    <property type="match status" value="2"/>
</dbReference>
<feature type="compositionally biased region" description="Polar residues" evidence="14">
    <location>
        <begin position="1430"/>
        <end position="1441"/>
    </location>
</feature>
<dbReference type="PANTHER" id="PTHR23196">
    <property type="entry name" value="PAX TRANSCRIPTION ACTIVATION DOMAIN INTERACTING PROTEIN"/>
    <property type="match status" value="1"/>
</dbReference>
<dbReference type="KEGG" id="hazt:108666434"/>
<evidence type="ECO:0000256" key="3">
    <source>
        <dbReference type="ARBA" id="ARBA00015014"/>
    </source>
</evidence>
<dbReference type="GO" id="GO:0005634">
    <property type="term" value="C:nucleus"/>
    <property type="evidence" value="ECO:0007669"/>
    <property type="project" value="UniProtKB-SubCell"/>
</dbReference>
<name>A0A8B7N693_HYAAZ</name>
<dbReference type="InterPro" id="IPR001357">
    <property type="entry name" value="BRCT_dom"/>
</dbReference>
<comment type="subcellular location">
    <subcellularLocation>
        <location evidence="2">Chromosome</location>
    </subcellularLocation>
    <subcellularLocation>
        <location evidence="1">Nucleus</location>
    </subcellularLocation>
</comment>
<feature type="compositionally biased region" description="Basic and acidic residues" evidence="14">
    <location>
        <begin position="2005"/>
        <end position="2022"/>
    </location>
</feature>
<dbReference type="InterPro" id="IPR008984">
    <property type="entry name" value="SMAD_FHA_dom_sf"/>
</dbReference>
<feature type="compositionally biased region" description="Basic and acidic residues" evidence="14">
    <location>
        <begin position="138"/>
        <end position="154"/>
    </location>
</feature>
<dbReference type="RefSeq" id="XP_018008799.1">
    <property type="nucleotide sequence ID" value="XM_018153310.2"/>
</dbReference>
<evidence type="ECO:0000256" key="10">
    <source>
        <dbReference type="ARBA" id="ARBA00023242"/>
    </source>
</evidence>
<keyword evidence="10" id="KW-0539">Nucleus</keyword>
<evidence type="ECO:0000256" key="4">
    <source>
        <dbReference type="ARBA" id="ARBA00022454"/>
    </source>
</evidence>
<evidence type="ECO:0000256" key="6">
    <source>
        <dbReference type="ARBA" id="ARBA00022737"/>
    </source>
</evidence>
<dbReference type="InterPro" id="IPR036420">
    <property type="entry name" value="BRCT_dom_sf"/>
</dbReference>
<feature type="domain" description="BRCT" evidence="16">
    <location>
        <begin position="2236"/>
        <end position="2314"/>
    </location>
</feature>
<evidence type="ECO:0000313" key="18">
    <source>
        <dbReference type="RefSeq" id="XP_018008799.1"/>
    </source>
</evidence>
<feature type="compositionally biased region" description="Basic and acidic residues" evidence="14">
    <location>
        <begin position="1699"/>
        <end position="1715"/>
    </location>
</feature>
<feature type="compositionally biased region" description="Polar residues" evidence="14">
    <location>
        <begin position="1544"/>
        <end position="1553"/>
    </location>
</feature>
<dbReference type="CDD" id="cd17744">
    <property type="entry name" value="BRCT_MDC1_rpt1"/>
    <property type="match status" value="1"/>
</dbReference>
<dbReference type="GeneID" id="108666434"/>
<feature type="compositionally biased region" description="Low complexity" evidence="14">
    <location>
        <begin position="1970"/>
        <end position="1994"/>
    </location>
</feature>
<accession>A0A8B7N693</accession>
<keyword evidence="17" id="KW-1185">Reference proteome</keyword>
<evidence type="ECO:0000259" key="16">
    <source>
        <dbReference type="PROSITE" id="PS50172"/>
    </source>
</evidence>
<dbReference type="PANTHER" id="PTHR23196:SF1">
    <property type="entry name" value="PAX-INTERACTING PROTEIN 1"/>
    <property type="match status" value="1"/>
</dbReference>
<feature type="compositionally biased region" description="Basic and acidic residues" evidence="14">
    <location>
        <begin position="880"/>
        <end position="900"/>
    </location>
</feature>
<dbReference type="SMART" id="SM00240">
    <property type="entry name" value="FHA"/>
    <property type="match status" value="1"/>
</dbReference>
<feature type="compositionally biased region" description="Low complexity" evidence="14">
    <location>
        <begin position="1443"/>
        <end position="1455"/>
    </location>
</feature>
<feature type="compositionally biased region" description="Polar residues" evidence="14">
    <location>
        <begin position="2073"/>
        <end position="2085"/>
    </location>
</feature>
<evidence type="ECO:0000256" key="7">
    <source>
        <dbReference type="ARBA" id="ARBA00022763"/>
    </source>
</evidence>
<gene>
    <name evidence="18" type="primary">LOC108666434</name>
</gene>
<organism evidence="17 18">
    <name type="scientific">Hyalella azteca</name>
    <name type="common">Amphipod</name>
    <dbReference type="NCBI Taxonomy" id="294128"/>
    <lineage>
        <taxon>Eukaryota</taxon>
        <taxon>Metazoa</taxon>
        <taxon>Ecdysozoa</taxon>
        <taxon>Arthropoda</taxon>
        <taxon>Crustacea</taxon>
        <taxon>Multicrustacea</taxon>
        <taxon>Malacostraca</taxon>
        <taxon>Eumalacostraca</taxon>
        <taxon>Peracarida</taxon>
        <taxon>Amphipoda</taxon>
        <taxon>Senticaudata</taxon>
        <taxon>Talitrida</taxon>
        <taxon>Talitroidea</taxon>
        <taxon>Hyalellidae</taxon>
        <taxon>Hyalella</taxon>
    </lineage>
</organism>
<feature type="compositionally biased region" description="Polar residues" evidence="14">
    <location>
        <begin position="689"/>
        <end position="706"/>
    </location>
</feature>
<dbReference type="PROSITE" id="PS50006">
    <property type="entry name" value="FHA_DOMAIN"/>
    <property type="match status" value="1"/>
</dbReference>
<evidence type="ECO:0000259" key="15">
    <source>
        <dbReference type="PROSITE" id="PS50006"/>
    </source>
</evidence>
<feature type="region of interest" description="Disordered" evidence="14">
    <location>
        <begin position="1329"/>
        <end position="1353"/>
    </location>
</feature>
<dbReference type="SUPFAM" id="SSF52113">
    <property type="entry name" value="BRCT domain"/>
    <property type="match status" value="2"/>
</dbReference>
<evidence type="ECO:0000313" key="17">
    <source>
        <dbReference type="Proteomes" id="UP000694843"/>
    </source>
</evidence>
<dbReference type="OrthoDB" id="342264at2759"/>
<feature type="compositionally biased region" description="Polar residues" evidence="14">
    <location>
        <begin position="622"/>
        <end position="632"/>
    </location>
</feature>
<keyword evidence="9" id="KW-0007">Acetylation</keyword>
<feature type="compositionally biased region" description="Polar residues" evidence="14">
    <location>
        <begin position="1995"/>
        <end position="2004"/>
    </location>
</feature>
<keyword evidence="6" id="KW-0677">Repeat</keyword>
<dbReference type="PROSITE" id="PS50172">
    <property type="entry name" value="BRCT"/>
    <property type="match status" value="2"/>
</dbReference>
<dbReference type="GO" id="GO:0006974">
    <property type="term" value="P:DNA damage response"/>
    <property type="evidence" value="ECO:0007669"/>
    <property type="project" value="UniProtKB-KW"/>
</dbReference>
<evidence type="ECO:0000256" key="13">
    <source>
        <dbReference type="ARBA" id="ARBA00030146"/>
    </source>
</evidence>
<feature type="compositionally biased region" description="Polar residues" evidence="14">
    <location>
        <begin position="719"/>
        <end position="740"/>
    </location>
</feature>
<evidence type="ECO:0000256" key="2">
    <source>
        <dbReference type="ARBA" id="ARBA00004286"/>
    </source>
</evidence>
<feature type="compositionally biased region" description="Polar residues" evidence="14">
    <location>
        <begin position="1068"/>
        <end position="1083"/>
    </location>
</feature>
<keyword evidence="7" id="KW-0227">DNA damage</keyword>
<feature type="compositionally biased region" description="Polar residues" evidence="14">
    <location>
        <begin position="1909"/>
        <end position="1934"/>
    </location>
</feature>
<feature type="region of interest" description="Disordered" evidence="14">
    <location>
        <begin position="956"/>
        <end position="993"/>
    </location>
</feature>
<keyword evidence="11" id="KW-0131">Cell cycle</keyword>
<evidence type="ECO:0000256" key="5">
    <source>
        <dbReference type="ARBA" id="ARBA00022499"/>
    </source>
</evidence>
<feature type="region of interest" description="Disordered" evidence="14">
    <location>
        <begin position="1428"/>
        <end position="1463"/>
    </location>
</feature>
<feature type="region of interest" description="Disordered" evidence="14">
    <location>
        <begin position="622"/>
        <end position="641"/>
    </location>
</feature>
<protein>
    <recommendedName>
        <fullName evidence="3">Mediator of DNA damage checkpoint protein 1</fullName>
    </recommendedName>
    <alternativeName>
        <fullName evidence="13">PAX transactivation activation domain-interacting protein</fullName>
    </alternativeName>
    <alternativeName>
        <fullName evidence="12">PAX-interacting protein 1</fullName>
    </alternativeName>
</protein>
<dbReference type="InterPro" id="IPR000253">
    <property type="entry name" value="FHA_dom"/>
</dbReference>
<dbReference type="Gene3D" id="2.60.200.20">
    <property type="match status" value="1"/>
</dbReference>
<feature type="region of interest" description="Disordered" evidence="14">
    <location>
        <begin position="1895"/>
        <end position="2113"/>
    </location>
</feature>
<feature type="compositionally biased region" description="Basic and acidic residues" evidence="14">
    <location>
        <begin position="1042"/>
        <end position="1064"/>
    </location>
</feature>
<feature type="region of interest" description="Disordered" evidence="14">
    <location>
        <begin position="874"/>
        <end position="922"/>
    </location>
</feature>
<feature type="compositionally biased region" description="Basic residues" evidence="14">
    <location>
        <begin position="1556"/>
        <end position="1566"/>
    </location>
</feature>
<feature type="compositionally biased region" description="Polar residues" evidence="14">
    <location>
        <begin position="1116"/>
        <end position="1163"/>
    </location>
</feature>
<feature type="domain" description="BRCT" evidence="16">
    <location>
        <begin position="2136"/>
        <end position="2215"/>
    </location>
</feature>
<feature type="compositionally biased region" description="Basic and acidic residues" evidence="14">
    <location>
        <begin position="1669"/>
        <end position="1680"/>
    </location>
</feature>
<evidence type="ECO:0000256" key="11">
    <source>
        <dbReference type="ARBA" id="ARBA00023306"/>
    </source>
</evidence>
<feature type="compositionally biased region" description="Polar residues" evidence="14">
    <location>
        <begin position="125"/>
        <end position="135"/>
    </location>
</feature>
<evidence type="ECO:0000256" key="1">
    <source>
        <dbReference type="ARBA" id="ARBA00004123"/>
    </source>
</evidence>
<evidence type="ECO:0000256" key="12">
    <source>
        <dbReference type="ARBA" id="ARBA00023858"/>
    </source>
</evidence>
<reference evidence="18" key="1">
    <citation type="submission" date="2025-08" db="UniProtKB">
        <authorList>
            <consortium name="RefSeq"/>
        </authorList>
    </citation>
    <scope>IDENTIFICATION</scope>
    <source>
        <tissue evidence="18">Whole organism</tissue>
    </source>
</reference>
<keyword evidence="8" id="KW-0832">Ubl conjugation</keyword>
<dbReference type="GO" id="GO:0005694">
    <property type="term" value="C:chromosome"/>
    <property type="evidence" value="ECO:0007669"/>
    <property type="project" value="UniProtKB-SubCell"/>
</dbReference>
<dbReference type="Pfam" id="PF16589">
    <property type="entry name" value="BRCT_2"/>
    <property type="match status" value="1"/>
</dbReference>
<evidence type="ECO:0000256" key="8">
    <source>
        <dbReference type="ARBA" id="ARBA00022843"/>
    </source>
</evidence>
<feature type="region of interest" description="Disordered" evidence="14">
    <location>
        <begin position="1522"/>
        <end position="1578"/>
    </location>
</feature>
<feature type="compositionally biased region" description="Polar residues" evidence="14">
    <location>
        <begin position="229"/>
        <end position="241"/>
    </location>
</feature>
<evidence type="ECO:0000256" key="14">
    <source>
        <dbReference type="SAM" id="MobiDB-lite"/>
    </source>
</evidence>
<proteinExistence type="predicted"/>
<feature type="compositionally biased region" description="Polar residues" evidence="14">
    <location>
        <begin position="382"/>
        <end position="395"/>
    </location>
</feature>
<keyword evidence="4" id="KW-0158">Chromosome</keyword>
<sequence length="2327" mass="251507">MDETQNLSCTQTFFDEAGDEDASKPPVTCWLEIAGVKHELVFGENKIGRNPKTCQVLLRNAVSVSKEHAVLHVGFGCSTLVDLASRNKTRLGKQILCPHIQYAITGGAMLQFGVVKAKFITSSDSDNNMDVTGNNGLRPERDTDSSTRALHPDEQLQQPSGTPASTTAVNSCTPNSRQDDSSPLLKLKQGNATNIAKPLSLSLDNQFKNSCYKDTNVESSRKAGFCSPSPENEANTQPNKSSQSVIVENFLSCTPVMEVTRKKICSPFRKKGEKDRIYARKCFFMPSPTKHVVEESDEEGTVKSDDSDSCDLDDSIISPTQHPTTSSTLLMINKTSSLSVQGGGPSRAVRSPEHPGLPSVVPETPLSAHDQSSASAGDLSSLIPNSQISPATPSFRNPMAAKNASHNKNSTRTIDSFSYRFTEGYNSDAGTDTDDDGVDVTVKLHDEIAATSKVAKHGENIDKKDNLTEKSTPEIFSELTQVCRSTQSTDIVNSNIADQNDTLVSTQDVLEAFDNQSSDAAVDISYETQDILSAFDKTAEHAGKSVTSEFKKPFSTPARKIKKTCQANTDVSSYDEFRSIDNVSTPIVSDLCDYPTQVYNSPPLTAEEDLSLASTQLFTGSTNSAEMPTQPSIPEDQDTFSEDSVSDLCTQIFNENSDNFDRYPGMQTPVSRSQKLKRKSRDGALTPRLLNTTEPESPSCLPTQLFTEDEESQQKELNESMTSGPHNLSTNTSAMASSETLKPKDLQSDKFSVSEMETQLYSNCAESSNTHKLLSIGDKTLSEMETQPYFGSESIEELPSMTESEEASAPPAELEESSCNSATQLYVGEVIAEDDGAVDVDATQLFDSASNGSQPTVAEGSHQQLYDLPTQEMLEEENEEKTSDRADESKCDGNPRDGDRTLTPVVNGALDPDLPTRETCGIQGSPSLLNNDFCVDKRMISDSVLHKELDDMDLTPSLNPDARLSHSRTVNAESLPAELPKFDEDMDTDSCNSSIASDTLLSELPSEAQLEDRVMANSEPDSSTEFSMEKSKFLQQSLSENDENRENRNFDRTVESATYDKSEEPELTSDNQRTSRTSDSLGTSEIERNMAQESTPEQDYGADLSTDDEGERADDSCQQLPVTTNSSNQDSTHLSSVPANTKAENARSELNTSINLSESTPSATHVDLSRNDTTSSVAPGDLPMPGTISSVSQDETSVIKSASPMTDIGLSVTNTDLAVADVASSVVDALLVAEKALSSPRNKKPVYLPSTSADKSDVTPTLGICATSGRDSQFSACEPDKTNAEVANTSGHSSFQFGSNPYHVNESDSDDGVENMSVDTIIFTSDVECGEQPDGLSSPAKSIASSSRKTPERVPKILCNSDDEKVTIAANPRQSTLLKKKSVLPKSFVISSDEEEEVSATSQALFSMNMCTVDELNSSNFTPVEETINKSDQASASSSCLPSRMSTSGSSSQTKSTEDTIACNKSKRLIPSRRLRSQMLANRSDEVRTSTIIISSDSEEESENLIIKYEDIYKEASRAKKKISSPPVEALDAEGERSFDASAAGTSRATSLVSGKRTRGRPKRMNVKNGGHSSTQEDSLLVNKSAETNGDTSVSVVVVKESNEVADRIGNGVGNKRTCSASSSNKFSCRASAATNAGIVVSPGPTTRSGRTRRAPSRFSDYATTLDKQTAHSEEHRETNVRVNKKKSKSQENICNESKLVDHEKAQVSETKNSDENIELNIPPSSTDLKALRAYRTDIARNNSANQRDCDHVVQRSLPVGQLDVPSTSSSAPSVIIFDAVSSPSETDSENEATEMSNRKTVTKAIISSQSKVPSTTDVAAISTRTTRSKNRASIETSTLLEGRPPIRKPKGRKSVAVSSSEFKIIPRQNKSNDVLQNNVSDLNQIKDNLISSRTAKRSTKYKPIKDATATTSGEAGVRLNSTRASARTSAQNSARKREALNVVSEDEDGISALKNGSKKLKTTDDTGPSSQSPASSQSSVDSQESQSSLSSASTVVLATNGKTSKSELVHPKTGAENRKSDNLGSTDGAMMLETAKKREYPGPSDIKGKRGRPRSNTRTPETKPEARDELNETNLSIQSGESFASSIGRRRQGGSGLPRRSSAASTNRRFASDGLEETNLLLSSPAERQARANTKPRVLFTGTVPSPENLRTVKKLGGVVVESAVQCSVLVSETAKRTCKLLACAARGVPVVTEAWLASSAAAAAFTDPWEFIVQDRDMEKKHKFDLKKTLTQARERKVFAGLSIHATASVKPEPDQMKDLVECGGGEYLERPPRSHYPGVVVVSCAEDNKRCSSFRKLNIPVVSVEFVLTGILRAEANVPLYLLT</sequence>
<feature type="domain" description="FHA" evidence="15">
    <location>
        <begin position="45"/>
        <end position="96"/>
    </location>
</feature>
<dbReference type="SUPFAM" id="SSF49879">
    <property type="entry name" value="SMAD/FHA domain"/>
    <property type="match status" value="1"/>
</dbReference>
<feature type="region of interest" description="Disordered" evidence="14">
    <location>
        <begin position="1005"/>
        <end position="1190"/>
    </location>
</feature>
<keyword evidence="5" id="KW-1017">Isopeptide bond</keyword>
<dbReference type="InterPro" id="IPR051579">
    <property type="entry name" value="DDR_Transcriptional_Reg"/>
</dbReference>
<feature type="compositionally biased region" description="Basic and acidic residues" evidence="14">
    <location>
        <begin position="2061"/>
        <end position="2071"/>
    </location>
</feature>
<feature type="region of interest" description="Disordered" evidence="14">
    <location>
        <begin position="337"/>
        <end position="410"/>
    </location>
</feature>
<dbReference type="Gene3D" id="3.40.50.10190">
    <property type="entry name" value="BRCT domain"/>
    <property type="match status" value="2"/>
</dbReference>
<evidence type="ECO:0000256" key="9">
    <source>
        <dbReference type="ARBA" id="ARBA00022990"/>
    </source>
</evidence>
<feature type="region of interest" description="Disordered" evidence="14">
    <location>
        <begin position="1666"/>
        <end position="1720"/>
    </location>
</feature>
<feature type="region of interest" description="Disordered" evidence="14">
    <location>
        <begin position="656"/>
        <end position="745"/>
    </location>
</feature>
<feature type="compositionally biased region" description="Polar residues" evidence="14">
    <location>
        <begin position="155"/>
        <end position="176"/>
    </location>
</feature>